<feature type="region of interest" description="Disordered" evidence="1">
    <location>
        <begin position="306"/>
        <end position="351"/>
    </location>
</feature>
<dbReference type="Pfam" id="PF02517">
    <property type="entry name" value="Rce1-like"/>
    <property type="match status" value="1"/>
</dbReference>
<feature type="compositionally biased region" description="Basic residues" evidence="1">
    <location>
        <begin position="118"/>
        <end position="131"/>
    </location>
</feature>
<protein>
    <recommendedName>
        <fullName evidence="3">CAAX prenyl protease 2/Lysostaphin resistance protein A-like domain-containing protein</fullName>
    </recommendedName>
</protein>
<name>A0ABN2THS1_9ACTN</name>
<dbReference type="RefSeq" id="WP_344105393.1">
    <property type="nucleotide sequence ID" value="NZ_BAAAPC010000021.1"/>
</dbReference>
<feature type="transmembrane region" description="Helical" evidence="2">
    <location>
        <begin position="271"/>
        <end position="295"/>
    </location>
</feature>
<evidence type="ECO:0000256" key="1">
    <source>
        <dbReference type="SAM" id="MobiDB-lite"/>
    </source>
</evidence>
<keyword evidence="2" id="KW-0812">Transmembrane</keyword>
<evidence type="ECO:0000256" key="2">
    <source>
        <dbReference type="SAM" id="Phobius"/>
    </source>
</evidence>
<dbReference type="PANTHER" id="PTHR36435:SF1">
    <property type="entry name" value="CAAX AMINO TERMINAL PROTEASE FAMILY PROTEIN"/>
    <property type="match status" value="1"/>
</dbReference>
<feature type="transmembrane region" description="Helical" evidence="2">
    <location>
        <begin position="54"/>
        <end position="75"/>
    </location>
</feature>
<sequence>MPWSESIPQFSLVAMILGIVLVAYAAIGEPVLGRYAYAWLRRRRETESSALVRFYGLTIAIQWLWITLVVAILALSPSLNLADLGLRAPDQWGPLLAAIVGFAVSGAVIWLISRNKGGARKKGKGRGRRRGPAASEPDAPAGDAPDPGYGYDAPYGIGPIPSAGRDSASDHRPEDGPGYPEYSGPQRPAMPAPGAEAIEALTPRTAAERRLAGALAVTAGIGEELLYRGLFIALGVSFGLPVWAAAIVSCVLFAVAHLYQGWWGLVGPGLVGVLFTIVYLGTGSLVIPILLHILIDVRGLLFPGDRGGTSGGRGPGRRSGHRGRGRTADPGAVRRAARSGGGRRRRGASSR</sequence>
<evidence type="ECO:0000259" key="3">
    <source>
        <dbReference type="Pfam" id="PF02517"/>
    </source>
</evidence>
<feature type="compositionally biased region" description="Basic residues" evidence="1">
    <location>
        <begin position="315"/>
        <end position="325"/>
    </location>
</feature>
<organism evidence="4 5">
    <name type="scientific">Nocardiopsis rhodophaea</name>
    <dbReference type="NCBI Taxonomy" id="280238"/>
    <lineage>
        <taxon>Bacteria</taxon>
        <taxon>Bacillati</taxon>
        <taxon>Actinomycetota</taxon>
        <taxon>Actinomycetes</taxon>
        <taxon>Streptosporangiales</taxon>
        <taxon>Nocardiopsidaceae</taxon>
        <taxon>Nocardiopsis</taxon>
    </lineage>
</organism>
<gene>
    <name evidence="4" type="ORF">GCM10009799_42690</name>
</gene>
<feature type="transmembrane region" description="Helical" evidence="2">
    <location>
        <begin position="12"/>
        <end position="33"/>
    </location>
</feature>
<evidence type="ECO:0000313" key="5">
    <source>
        <dbReference type="Proteomes" id="UP001501585"/>
    </source>
</evidence>
<dbReference type="InterPro" id="IPR003675">
    <property type="entry name" value="Rce1/LyrA-like_dom"/>
</dbReference>
<proteinExistence type="predicted"/>
<keyword evidence="5" id="KW-1185">Reference proteome</keyword>
<keyword evidence="2" id="KW-0472">Membrane</keyword>
<reference evidence="4 5" key="1">
    <citation type="journal article" date="2019" name="Int. J. Syst. Evol. Microbiol.">
        <title>The Global Catalogue of Microorganisms (GCM) 10K type strain sequencing project: providing services to taxonomists for standard genome sequencing and annotation.</title>
        <authorList>
            <consortium name="The Broad Institute Genomics Platform"/>
            <consortium name="The Broad Institute Genome Sequencing Center for Infectious Disease"/>
            <person name="Wu L."/>
            <person name="Ma J."/>
        </authorList>
    </citation>
    <scope>NUCLEOTIDE SEQUENCE [LARGE SCALE GENOMIC DNA]</scope>
    <source>
        <strain evidence="4 5">JCM 15313</strain>
    </source>
</reference>
<feature type="compositionally biased region" description="Low complexity" evidence="1">
    <location>
        <begin position="132"/>
        <end position="145"/>
    </location>
</feature>
<comment type="caution">
    <text evidence="4">The sequence shown here is derived from an EMBL/GenBank/DDBJ whole genome shotgun (WGS) entry which is preliminary data.</text>
</comment>
<accession>A0ABN2THS1</accession>
<dbReference type="InterPro" id="IPR052710">
    <property type="entry name" value="CAAX_protease"/>
</dbReference>
<keyword evidence="2" id="KW-1133">Transmembrane helix</keyword>
<dbReference type="PANTHER" id="PTHR36435">
    <property type="entry name" value="SLR1288 PROTEIN"/>
    <property type="match status" value="1"/>
</dbReference>
<feature type="compositionally biased region" description="Basic residues" evidence="1">
    <location>
        <begin position="335"/>
        <end position="351"/>
    </location>
</feature>
<dbReference type="Proteomes" id="UP001501585">
    <property type="component" value="Unassembled WGS sequence"/>
</dbReference>
<dbReference type="EMBL" id="BAAAPC010000021">
    <property type="protein sequence ID" value="GAA2010070.1"/>
    <property type="molecule type" value="Genomic_DNA"/>
</dbReference>
<feature type="region of interest" description="Disordered" evidence="1">
    <location>
        <begin position="118"/>
        <end position="145"/>
    </location>
</feature>
<evidence type="ECO:0000313" key="4">
    <source>
        <dbReference type="EMBL" id="GAA2010070.1"/>
    </source>
</evidence>
<feature type="region of interest" description="Disordered" evidence="1">
    <location>
        <begin position="162"/>
        <end position="190"/>
    </location>
</feature>
<feature type="domain" description="CAAX prenyl protease 2/Lysostaphin resistance protein A-like" evidence="3">
    <location>
        <begin position="214"/>
        <end position="297"/>
    </location>
</feature>
<feature type="transmembrane region" description="Helical" evidence="2">
    <location>
        <begin position="230"/>
        <end position="259"/>
    </location>
</feature>
<feature type="transmembrane region" description="Helical" evidence="2">
    <location>
        <begin position="95"/>
        <end position="112"/>
    </location>
</feature>